<dbReference type="OrthoDB" id="3697814at2"/>
<comment type="caution">
    <text evidence="2">The sequence shown here is derived from an EMBL/GenBank/DDBJ whole genome shotgun (WGS) entry which is preliminary data.</text>
</comment>
<accession>A0A4R6UP17</accession>
<proteinExistence type="predicted"/>
<name>A0A4R6UP17_9PSEU</name>
<keyword evidence="1" id="KW-0472">Membrane</keyword>
<keyword evidence="1" id="KW-0812">Transmembrane</keyword>
<organism evidence="2 3">
    <name type="scientific">Actinomycetospora succinea</name>
    <dbReference type="NCBI Taxonomy" id="663603"/>
    <lineage>
        <taxon>Bacteria</taxon>
        <taxon>Bacillati</taxon>
        <taxon>Actinomycetota</taxon>
        <taxon>Actinomycetes</taxon>
        <taxon>Pseudonocardiales</taxon>
        <taxon>Pseudonocardiaceae</taxon>
        <taxon>Actinomycetospora</taxon>
    </lineage>
</organism>
<reference evidence="2 3" key="1">
    <citation type="submission" date="2019-03" db="EMBL/GenBank/DDBJ databases">
        <title>Genomic Encyclopedia of Type Strains, Phase IV (KMG-IV): sequencing the most valuable type-strain genomes for metagenomic binning, comparative biology and taxonomic classification.</title>
        <authorList>
            <person name="Goeker M."/>
        </authorList>
    </citation>
    <scope>NUCLEOTIDE SEQUENCE [LARGE SCALE GENOMIC DNA]</scope>
    <source>
        <strain evidence="2 3">DSM 45775</strain>
    </source>
</reference>
<keyword evidence="3" id="KW-1185">Reference proteome</keyword>
<gene>
    <name evidence="2" type="ORF">EV188_11433</name>
</gene>
<sequence length="266" mass="29086">MTAHESSNTASSAAGNDGPIRNPLWVISLFLGLCEVVAGTVTALTFGLVQIVFAFFVVSFPLLVAGAFFYTLWSRPMVFYAPRDYPDAVEPMAFAKAVNTRTRQVVEVATDAALASVGGLADSLLSQGAISTDTWTEIERESRERVQASMKRKVIDVDFSALGAPRIEEFLVTPLSTVASFLDDVWFLLDDDGYLSRFPAHTYGERWVLQDTKTGHIYWEIGGTWAAKDHGNRQDSRSLGAVGVQTGDVLRVVDLNERNSEPQADG</sequence>
<evidence type="ECO:0000313" key="2">
    <source>
        <dbReference type="EMBL" id="TDQ46945.1"/>
    </source>
</evidence>
<dbReference type="EMBL" id="SNYO01000014">
    <property type="protein sequence ID" value="TDQ46945.1"/>
    <property type="molecule type" value="Genomic_DNA"/>
</dbReference>
<dbReference type="AlphaFoldDB" id="A0A4R6UP17"/>
<dbReference type="Proteomes" id="UP000295705">
    <property type="component" value="Unassembled WGS sequence"/>
</dbReference>
<feature type="transmembrane region" description="Helical" evidence="1">
    <location>
        <begin position="52"/>
        <end position="73"/>
    </location>
</feature>
<dbReference type="RefSeq" id="WP_133829874.1">
    <property type="nucleotide sequence ID" value="NZ_BAABHR010000059.1"/>
</dbReference>
<evidence type="ECO:0000313" key="3">
    <source>
        <dbReference type="Proteomes" id="UP000295705"/>
    </source>
</evidence>
<feature type="transmembrane region" description="Helical" evidence="1">
    <location>
        <begin position="24"/>
        <end position="46"/>
    </location>
</feature>
<keyword evidence="1" id="KW-1133">Transmembrane helix</keyword>
<evidence type="ECO:0000256" key="1">
    <source>
        <dbReference type="SAM" id="Phobius"/>
    </source>
</evidence>
<protein>
    <submittedName>
        <fullName evidence="2">Uncharacterized protein</fullName>
    </submittedName>
</protein>